<name>A0A0F9HK22_9ZZZZ</name>
<sequence>MIKNNNRILNKYLILLMSLPFKAYQGSEPYIFVSYAHKDKDVIYNEIKRLNEEGCRIWYDEGILPANEWPDEIAVAINKCSTFLVFISPQSIESRNVRNEINYALSKNKRFVAIFFKETALPPGLELQMGSIQAIMKFQMPDNHYYRKLISTFHPSIKRGYQPIPEVGISE</sequence>
<feature type="domain" description="TIR" evidence="1">
    <location>
        <begin position="31"/>
        <end position="139"/>
    </location>
</feature>
<dbReference type="GO" id="GO:0007165">
    <property type="term" value="P:signal transduction"/>
    <property type="evidence" value="ECO:0007669"/>
    <property type="project" value="InterPro"/>
</dbReference>
<evidence type="ECO:0000259" key="1">
    <source>
        <dbReference type="Pfam" id="PF13676"/>
    </source>
</evidence>
<gene>
    <name evidence="2" type="ORF">LCGC14_2054340</name>
</gene>
<proteinExistence type="predicted"/>
<reference evidence="2" key="1">
    <citation type="journal article" date="2015" name="Nature">
        <title>Complex archaea that bridge the gap between prokaryotes and eukaryotes.</title>
        <authorList>
            <person name="Spang A."/>
            <person name="Saw J.H."/>
            <person name="Jorgensen S.L."/>
            <person name="Zaremba-Niedzwiedzka K."/>
            <person name="Martijn J."/>
            <person name="Lind A.E."/>
            <person name="van Eijk R."/>
            <person name="Schleper C."/>
            <person name="Guy L."/>
            <person name="Ettema T.J."/>
        </authorList>
    </citation>
    <scope>NUCLEOTIDE SEQUENCE</scope>
</reference>
<dbReference type="Gene3D" id="3.40.50.10140">
    <property type="entry name" value="Toll/interleukin-1 receptor homology (TIR) domain"/>
    <property type="match status" value="1"/>
</dbReference>
<accession>A0A0F9HK22</accession>
<comment type="caution">
    <text evidence="2">The sequence shown here is derived from an EMBL/GenBank/DDBJ whole genome shotgun (WGS) entry which is preliminary data.</text>
</comment>
<dbReference type="AlphaFoldDB" id="A0A0F9HK22"/>
<protein>
    <recommendedName>
        <fullName evidence="1">TIR domain-containing protein</fullName>
    </recommendedName>
</protein>
<dbReference type="InterPro" id="IPR000157">
    <property type="entry name" value="TIR_dom"/>
</dbReference>
<dbReference type="EMBL" id="LAZR01024335">
    <property type="protein sequence ID" value="KKL75492.1"/>
    <property type="molecule type" value="Genomic_DNA"/>
</dbReference>
<evidence type="ECO:0000313" key="2">
    <source>
        <dbReference type="EMBL" id="KKL75492.1"/>
    </source>
</evidence>
<dbReference type="SUPFAM" id="SSF52200">
    <property type="entry name" value="Toll/Interleukin receptor TIR domain"/>
    <property type="match status" value="1"/>
</dbReference>
<organism evidence="2">
    <name type="scientific">marine sediment metagenome</name>
    <dbReference type="NCBI Taxonomy" id="412755"/>
    <lineage>
        <taxon>unclassified sequences</taxon>
        <taxon>metagenomes</taxon>
        <taxon>ecological metagenomes</taxon>
    </lineage>
</organism>
<dbReference type="InterPro" id="IPR035897">
    <property type="entry name" value="Toll_tir_struct_dom_sf"/>
</dbReference>
<dbReference type="Pfam" id="PF13676">
    <property type="entry name" value="TIR_2"/>
    <property type="match status" value="1"/>
</dbReference>